<evidence type="ECO:0008006" key="3">
    <source>
        <dbReference type="Google" id="ProtNLM"/>
    </source>
</evidence>
<comment type="caution">
    <text evidence="1">The sequence shown here is derived from an EMBL/GenBank/DDBJ whole genome shotgun (WGS) entry which is preliminary data.</text>
</comment>
<dbReference type="RefSeq" id="WP_045020124.1">
    <property type="nucleotide sequence ID" value="NZ_CP166104.1"/>
</dbReference>
<reference evidence="1 2" key="1">
    <citation type="submission" date="2014-12" db="EMBL/GenBank/DDBJ databases">
        <authorList>
            <person name="Kuzmanovic N."/>
            <person name="Pulawska J."/>
            <person name="Obradovic A."/>
        </authorList>
    </citation>
    <scope>NUCLEOTIDE SEQUENCE [LARGE SCALE GENOMIC DNA]</scope>
    <source>
        <strain evidence="1 2">KFB 330</strain>
    </source>
</reference>
<organism evidence="1 2">
    <name type="scientific">Agrobacterium arsenijevicii</name>
    <dbReference type="NCBI Taxonomy" id="1585697"/>
    <lineage>
        <taxon>Bacteria</taxon>
        <taxon>Pseudomonadati</taxon>
        <taxon>Pseudomonadota</taxon>
        <taxon>Alphaproteobacteria</taxon>
        <taxon>Hyphomicrobiales</taxon>
        <taxon>Rhizobiaceae</taxon>
        <taxon>Rhizobium/Agrobacterium group</taxon>
        <taxon>Agrobacterium</taxon>
    </lineage>
</organism>
<gene>
    <name evidence="1" type="ORF">RP75_15960</name>
</gene>
<accession>A0ABR5D561</accession>
<proteinExistence type="predicted"/>
<dbReference type="EMBL" id="JWIT01000010">
    <property type="protein sequence ID" value="KJF72196.1"/>
    <property type="molecule type" value="Genomic_DNA"/>
</dbReference>
<name>A0ABR5D561_9HYPH</name>
<dbReference type="Proteomes" id="UP000032564">
    <property type="component" value="Unassembled WGS sequence"/>
</dbReference>
<evidence type="ECO:0000313" key="2">
    <source>
        <dbReference type="Proteomes" id="UP000032564"/>
    </source>
</evidence>
<keyword evidence="2" id="KW-1185">Reference proteome</keyword>
<evidence type="ECO:0000313" key="1">
    <source>
        <dbReference type="EMBL" id="KJF72196.1"/>
    </source>
</evidence>
<protein>
    <recommendedName>
        <fullName evidence="3">CHAT domain-containing protein</fullName>
    </recommendedName>
</protein>
<sequence length="191" mass="20476">MVDRNFLFPRTAVGIVAVGDSGEALLLRAMLESLGASVRLYLPGTPEDILVCLRQPDNPPPYLIISGHGDENGLVVGECDPEITRAELKDGSMPADILSGNIDLRDTVVFSTACCTGSQGFAKVFIEGRAHAYIASHGYPDGAATPLFVHLFFYQLLIRKSSLEEALLSANMLDGDGELAFTLFTASSLQQ</sequence>